<comment type="caution">
    <text evidence="4">The sequence shown here is derived from an EMBL/GenBank/DDBJ whole genome shotgun (WGS) entry which is preliminary data.</text>
</comment>
<keyword evidence="2" id="KW-1133">Transmembrane helix</keyword>
<keyword evidence="5" id="KW-1185">Reference proteome</keyword>
<feature type="transmembrane region" description="Helical" evidence="2">
    <location>
        <begin position="183"/>
        <end position="205"/>
    </location>
</feature>
<proteinExistence type="predicted"/>
<evidence type="ECO:0000313" key="4">
    <source>
        <dbReference type="EMBL" id="MEI4803229.1"/>
    </source>
</evidence>
<dbReference type="RefSeq" id="WP_336473605.1">
    <property type="nucleotide sequence ID" value="NZ_JBAWSX010000012.1"/>
</dbReference>
<protein>
    <recommendedName>
        <fullName evidence="1">Immunity protein SdpI</fullName>
    </recommendedName>
</protein>
<feature type="transmembrane region" description="Helical" evidence="2">
    <location>
        <begin position="5"/>
        <end position="22"/>
    </location>
</feature>
<dbReference type="InterPro" id="IPR025962">
    <property type="entry name" value="SdpI/YhfL"/>
</dbReference>
<dbReference type="InterPro" id="IPR012867">
    <property type="entry name" value="DUF1648"/>
</dbReference>
<evidence type="ECO:0000256" key="2">
    <source>
        <dbReference type="SAM" id="Phobius"/>
    </source>
</evidence>
<dbReference type="PANTHER" id="PTHR37810:SF5">
    <property type="entry name" value="IMMUNITY PROTEIN SDPI"/>
    <property type="match status" value="1"/>
</dbReference>
<dbReference type="EMBL" id="JBAWSX010000012">
    <property type="protein sequence ID" value="MEI4803229.1"/>
    <property type="molecule type" value="Genomic_DNA"/>
</dbReference>
<evidence type="ECO:0000256" key="1">
    <source>
        <dbReference type="PIRNR" id="PIRNR038959"/>
    </source>
</evidence>
<sequence length="215" mass="24377">MRKHIVPWLLIFTIAIGWYIAWPYLPEQIPRHYNIEGEIDGYFSKVSIISFSMGSMIFFYIVWIFIRRIDLTKGGYKYFAKALSKINYMILITIFGSNILGILHSVGYDVKGSVIVNFALGTLSIILGNYMQQTKPNYLIGIRTSWTLENKEACDYHRFASKSMVIAGFFVYAAALLKDPINLFIGAGIVLLGAIIPTIKSYSIYKKEIGLEGKS</sequence>
<gene>
    <name evidence="4" type="ORF">WAZ07_18420</name>
</gene>
<reference evidence="4 5" key="1">
    <citation type="submission" date="2024-01" db="EMBL/GenBank/DDBJ databases">
        <title>Seven novel Bacillus-like species.</title>
        <authorList>
            <person name="Liu G."/>
        </authorList>
    </citation>
    <scope>NUCLEOTIDE SEQUENCE [LARGE SCALE GENOMIC DNA]</scope>
    <source>
        <strain evidence="4 5">FJAT-51639</strain>
    </source>
</reference>
<feature type="transmembrane region" description="Helical" evidence="2">
    <location>
        <begin position="159"/>
        <end position="177"/>
    </location>
</feature>
<comment type="function">
    <text evidence="1">Immunity protein that provides protection for the cell against the toxic effects of SDP, its own SdpC-derived killing factor, and that functions as a receptor/signal transduction protein as well. Once SDP accumulates in the extracellular milieu, SdpI binds to SDP, causing sequestration of SdpR at the bacterial membrane.</text>
</comment>
<dbReference type="InterPro" id="IPR026272">
    <property type="entry name" value="SdpI"/>
</dbReference>
<dbReference type="Pfam" id="PF13630">
    <property type="entry name" value="SdpI"/>
    <property type="match status" value="1"/>
</dbReference>
<dbReference type="Pfam" id="PF07853">
    <property type="entry name" value="DUF1648"/>
    <property type="match status" value="1"/>
</dbReference>
<comment type="subcellular location">
    <subcellularLocation>
        <location evidence="1">Membrane</location>
    </subcellularLocation>
</comment>
<keyword evidence="2" id="KW-0812">Transmembrane</keyword>
<evidence type="ECO:0000313" key="5">
    <source>
        <dbReference type="Proteomes" id="UP001372526"/>
    </source>
</evidence>
<dbReference type="Proteomes" id="UP001372526">
    <property type="component" value="Unassembled WGS sequence"/>
</dbReference>
<keyword evidence="1 2" id="KW-0472">Membrane</keyword>
<feature type="transmembrane region" description="Helical" evidence="2">
    <location>
        <begin position="42"/>
        <end position="66"/>
    </location>
</feature>
<feature type="domain" description="DUF1648" evidence="3">
    <location>
        <begin position="9"/>
        <end position="50"/>
    </location>
</feature>
<name>A0ABU8FKL4_9BACI</name>
<feature type="transmembrane region" description="Helical" evidence="2">
    <location>
        <begin position="112"/>
        <end position="130"/>
    </location>
</feature>
<organism evidence="4 5">
    <name type="scientific">Bacillus bruguierae</name>
    <dbReference type="NCBI Taxonomy" id="3127667"/>
    <lineage>
        <taxon>Bacteria</taxon>
        <taxon>Bacillati</taxon>
        <taxon>Bacillota</taxon>
        <taxon>Bacilli</taxon>
        <taxon>Bacillales</taxon>
        <taxon>Bacillaceae</taxon>
        <taxon>Bacillus</taxon>
    </lineage>
</organism>
<evidence type="ECO:0000259" key="3">
    <source>
        <dbReference type="Pfam" id="PF07853"/>
    </source>
</evidence>
<dbReference type="PANTHER" id="PTHR37810">
    <property type="entry name" value="IMMUNITY PROTEIN SDPI"/>
    <property type="match status" value="1"/>
</dbReference>
<accession>A0ABU8FKL4</accession>
<feature type="transmembrane region" description="Helical" evidence="2">
    <location>
        <begin position="86"/>
        <end position="106"/>
    </location>
</feature>
<dbReference type="PIRSF" id="PIRSF038959">
    <property type="entry name" value="SdpI"/>
    <property type="match status" value="1"/>
</dbReference>